<organism evidence="1 2">
    <name type="scientific">Trifolium pratense</name>
    <name type="common">Red clover</name>
    <dbReference type="NCBI Taxonomy" id="57577"/>
    <lineage>
        <taxon>Eukaryota</taxon>
        <taxon>Viridiplantae</taxon>
        <taxon>Streptophyta</taxon>
        <taxon>Embryophyta</taxon>
        <taxon>Tracheophyta</taxon>
        <taxon>Spermatophyta</taxon>
        <taxon>Magnoliopsida</taxon>
        <taxon>eudicotyledons</taxon>
        <taxon>Gunneridae</taxon>
        <taxon>Pentapetalae</taxon>
        <taxon>rosids</taxon>
        <taxon>fabids</taxon>
        <taxon>Fabales</taxon>
        <taxon>Fabaceae</taxon>
        <taxon>Papilionoideae</taxon>
        <taxon>50 kb inversion clade</taxon>
        <taxon>NPAAA clade</taxon>
        <taxon>Hologalegina</taxon>
        <taxon>IRL clade</taxon>
        <taxon>Trifolieae</taxon>
        <taxon>Trifolium</taxon>
    </lineage>
</organism>
<dbReference type="EMBL" id="CASHSV030000615">
    <property type="protein sequence ID" value="CAJ2671720.1"/>
    <property type="molecule type" value="Genomic_DNA"/>
</dbReference>
<dbReference type="Proteomes" id="UP001177021">
    <property type="component" value="Unassembled WGS sequence"/>
</dbReference>
<gene>
    <name evidence="1" type="ORF">MILVUS5_LOCUS35492</name>
</gene>
<comment type="caution">
    <text evidence="1">The sequence shown here is derived from an EMBL/GenBank/DDBJ whole genome shotgun (WGS) entry which is preliminary data.</text>
</comment>
<reference evidence="1" key="1">
    <citation type="submission" date="2023-10" db="EMBL/GenBank/DDBJ databases">
        <authorList>
            <person name="Rodriguez Cubillos JULIANA M."/>
            <person name="De Vega J."/>
        </authorList>
    </citation>
    <scope>NUCLEOTIDE SEQUENCE</scope>
</reference>
<evidence type="ECO:0000313" key="1">
    <source>
        <dbReference type="EMBL" id="CAJ2671720.1"/>
    </source>
</evidence>
<sequence length="444" mass="49752">MKSEELDHWRKYFRSSNSDIFSIIDNAIVVAAMDCPKEFKSRRDKIAEKLFSVLLNRCKDCEKVEVPVTENQNGEVCKRGSVKNGASKESNVNGAGREDNEVMKVKPASNYSFDEAEALTDELEAESQAIAEVLRIKEILRNKDDESESVLFESLRRLELMGMSMNILESTAIGKAVNPLRKHGSKQVRDLAKILIVAWKEMVDTFYTKRDPDATTPESLNPSGVVNAEEEEEGGLPSIPLDEGAFFVAPPGMELTDKFFDGMDDDGNIQKSAPLNKNQGNARRPSMDTEIKDKRNLPAFNETAIVPKENKIQQLKKNDAAVRLNKPKPVDADSGPSGPRTYLTSNIQRNGNVEPKVQQKLESSAVPKRPLNAQQDNSKCFDDAAKLEATKRRLQESYQQAENAKRQRTIQVMDINEIPKQGAGHRNTHCKPGNQNRLRGLLRR</sequence>
<protein>
    <submittedName>
        <fullName evidence="1">Uncharacterized protein</fullName>
    </submittedName>
</protein>
<accession>A0ACB0LT60</accession>
<evidence type="ECO:0000313" key="2">
    <source>
        <dbReference type="Proteomes" id="UP001177021"/>
    </source>
</evidence>
<name>A0ACB0LT60_TRIPR</name>
<keyword evidence="2" id="KW-1185">Reference proteome</keyword>
<proteinExistence type="predicted"/>